<reference evidence="16 17" key="1">
    <citation type="submission" date="2017-09" db="EMBL/GenBank/DDBJ databases">
        <title>Genome sequencing of Besnoitia besnoiti strain Bb-Ger1.</title>
        <authorList>
            <person name="Schares G."/>
            <person name="Venepally P."/>
            <person name="Lorenzi H.A."/>
        </authorList>
    </citation>
    <scope>NUCLEOTIDE SEQUENCE [LARGE SCALE GENOMIC DNA]</scope>
    <source>
        <strain evidence="16 17">Bb-Ger1</strain>
    </source>
</reference>
<comment type="similarity">
    <text evidence="2">Belongs to the RRM CWC2 family.</text>
</comment>
<dbReference type="GO" id="GO:0000974">
    <property type="term" value="C:Prp19 complex"/>
    <property type="evidence" value="ECO:0007669"/>
    <property type="project" value="TreeGrafter"/>
</dbReference>
<feature type="region of interest" description="Disordered" evidence="13">
    <location>
        <begin position="482"/>
        <end position="504"/>
    </location>
</feature>
<evidence type="ECO:0000256" key="10">
    <source>
        <dbReference type="ARBA" id="ARBA00023242"/>
    </source>
</evidence>
<accession>A0A2A9MFH5</accession>
<gene>
    <name evidence="16" type="ORF">BESB_048610</name>
</gene>
<keyword evidence="8 11" id="KW-0694">RNA-binding</keyword>
<dbReference type="AlphaFoldDB" id="A0A2A9MFH5"/>
<evidence type="ECO:0000256" key="5">
    <source>
        <dbReference type="ARBA" id="ARBA00022728"/>
    </source>
</evidence>
<keyword evidence="17" id="KW-1185">Reference proteome</keyword>
<feature type="compositionally biased region" description="Basic and acidic residues" evidence="13">
    <location>
        <begin position="363"/>
        <end position="384"/>
    </location>
</feature>
<keyword evidence="5" id="KW-0747">Spliceosome</keyword>
<dbReference type="InterPro" id="IPR000504">
    <property type="entry name" value="RRM_dom"/>
</dbReference>
<evidence type="ECO:0000256" key="2">
    <source>
        <dbReference type="ARBA" id="ARBA00008024"/>
    </source>
</evidence>
<evidence type="ECO:0000256" key="11">
    <source>
        <dbReference type="PROSITE-ProRule" id="PRU00176"/>
    </source>
</evidence>
<keyword evidence="7 12" id="KW-0862">Zinc</keyword>
<dbReference type="Gene3D" id="3.30.70.330">
    <property type="match status" value="1"/>
</dbReference>
<dbReference type="InterPro" id="IPR039171">
    <property type="entry name" value="Cwc2/Slt11"/>
</dbReference>
<dbReference type="GeneID" id="40309791"/>
<evidence type="ECO:0000256" key="9">
    <source>
        <dbReference type="ARBA" id="ARBA00023187"/>
    </source>
</evidence>
<feature type="domain" description="C3H1-type" evidence="15">
    <location>
        <begin position="218"/>
        <end position="240"/>
    </location>
</feature>
<dbReference type="GO" id="GO:0017070">
    <property type="term" value="F:U6 snRNA binding"/>
    <property type="evidence" value="ECO:0007669"/>
    <property type="project" value="TreeGrafter"/>
</dbReference>
<dbReference type="EMBL" id="NWUJ01000003">
    <property type="protein sequence ID" value="PFH36669.1"/>
    <property type="molecule type" value="Genomic_DNA"/>
</dbReference>
<evidence type="ECO:0000256" key="13">
    <source>
        <dbReference type="SAM" id="MobiDB-lite"/>
    </source>
</evidence>
<feature type="domain" description="RRM" evidence="14">
    <location>
        <begin position="278"/>
        <end position="360"/>
    </location>
</feature>
<evidence type="ECO:0000256" key="6">
    <source>
        <dbReference type="ARBA" id="ARBA00022771"/>
    </source>
</evidence>
<dbReference type="PANTHER" id="PTHR14089:SF2">
    <property type="entry name" value="PRE-MRNA-SPLICING FACTOR CWC2"/>
    <property type="match status" value="1"/>
</dbReference>
<dbReference type="InterPro" id="IPR012677">
    <property type="entry name" value="Nucleotide-bd_a/b_plait_sf"/>
</dbReference>
<keyword evidence="9" id="KW-0508">mRNA splicing</keyword>
<dbReference type="Proteomes" id="UP000224006">
    <property type="component" value="Chromosome III"/>
</dbReference>
<dbReference type="GO" id="GO:0006397">
    <property type="term" value="P:mRNA processing"/>
    <property type="evidence" value="ECO:0007669"/>
    <property type="project" value="UniProtKB-KW"/>
</dbReference>
<evidence type="ECO:0000313" key="17">
    <source>
        <dbReference type="Proteomes" id="UP000224006"/>
    </source>
</evidence>
<keyword evidence="4 12" id="KW-0479">Metal-binding</keyword>
<evidence type="ECO:0000259" key="15">
    <source>
        <dbReference type="PROSITE" id="PS50103"/>
    </source>
</evidence>
<proteinExistence type="inferred from homology"/>
<dbReference type="PROSITE" id="PS50102">
    <property type="entry name" value="RRM"/>
    <property type="match status" value="1"/>
</dbReference>
<feature type="region of interest" description="Disordered" evidence="13">
    <location>
        <begin position="363"/>
        <end position="391"/>
    </location>
</feature>
<evidence type="ECO:0000256" key="1">
    <source>
        <dbReference type="ARBA" id="ARBA00004123"/>
    </source>
</evidence>
<dbReference type="VEuPathDB" id="ToxoDB:BESB_048610"/>
<dbReference type="PANTHER" id="PTHR14089">
    <property type="entry name" value="PRE-MRNA-SPLICING FACTOR RBM22"/>
    <property type="match status" value="1"/>
</dbReference>
<evidence type="ECO:0000256" key="8">
    <source>
        <dbReference type="ARBA" id="ARBA00022884"/>
    </source>
</evidence>
<keyword evidence="6 12" id="KW-0863">Zinc-finger</keyword>
<dbReference type="GO" id="GO:0036002">
    <property type="term" value="F:pre-mRNA binding"/>
    <property type="evidence" value="ECO:0007669"/>
    <property type="project" value="TreeGrafter"/>
</dbReference>
<dbReference type="InterPro" id="IPR032297">
    <property type="entry name" value="Torus"/>
</dbReference>
<sequence length="548" mass="60449">MASSTSSNPAEHMADGGNTGGGGSNSPTQTQELGCPTHRQLSEAHDSVVRPVSNNPGEEVRSLRPTPSVLTSAAQGVQLDCANASLPTDVLLTENQYALYAAYYQWYYHAAQEARNSLLSDNMTNRTQLQEHPPDSKRDIVKKWMKRPARQQIDQNEASRYSHCEGGTEYNIWYGKYLTDRYNKPSYLDRETAPYKCNPKRDAGYTRANTDASGEHFFCIYYAKGGCCLGKNCRFRHSVPTADDEGHLEWSYDIFGRERFSTHKDDMDGVGSFNHDCKTLFVGGFCIDSEIPDGLKKMESFLLKEFSAWGDVTCIRVIPKKNIAFITYAYRVQAEFAKVAMADQNLGKQAPLLLVKWAHHDGNANKRRTDEEEEAKRKRQKELTEIGPSMPSADGVHPGAFPFLPEGSACRDAAGDAAAVSATLQGHYNTWQVLSADVPEKADSMSARFSQAAYLHGSFLQDWAALYDGCSEKDVDAAPRPLAEQMPKPNAESSGGGDPSASPLISTDEAEEALGRMQHILNRIDGLDATAFEVPMHSLSAPVYPQIS</sequence>
<protein>
    <recommendedName>
        <fullName evidence="18">Pre-mRNA-splicing factor cwc2</fullName>
    </recommendedName>
</protein>
<comment type="caution">
    <text evidence="16">The sequence shown here is derived from an EMBL/GenBank/DDBJ whole genome shotgun (WGS) entry which is preliminary data.</text>
</comment>
<dbReference type="InterPro" id="IPR000571">
    <property type="entry name" value="Znf_CCCH"/>
</dbReference>
<comment type="subcellular location">
    <subcellularLocation>
        <location evidence="1">Nucleus</location>
    </subcellularLocation>
</comment>
<dbReference type="GO" id="GO:0008380">
    <property type="term" value="P:RNA splicing"/>
    <property type="evidence" value="ECO:0007669"/>
    <property type="project" value="UniProtKB-KW"/>
</dbReference>
<evidence type="ECO:0000256" key="12">
    <source>
        <dbReference type="PROSITE-ProRule" id="PRU00723"/>
    </source>
</evidence>
<keyword evidence="10" id="KW-0539">Nucleus</keyword>
<dbReference type="GO" id="GO:0071007">
    <property type="term" value="C:U2-type catalytic step 2 spliceosome"/>
    <property type="evidence" value="ECO:0007669"/>
    <property type="project" value="TreeGrafter"/>
</dbReference>
<dbReference type="RefSeq" id="XP_029220678.1">
    <property type="nucleotide sequence ID" value="XM_029363312.1"/>
</dbReference>
<dbReference type="PROSITE" id="PS50103">
    <property type="entry name" value="ZF_C3H1"/>
    <property type="match status" value="1"/>
</dbReference>
<evidence type="ECO:0000256" key="4">
    <source>
        <dbReference type="ARBA" id="ARBA00022723"/>
    </source>
</evidence>
<evidence type="ECO:0008006" key="18">
    <source>
        <dbReference type="Google" id="ProtNLM"/>
    </source>
</evidence>
<dbReference type="GO" id="GO:0008270">
    <property type="term" value="F:zinc ion binding"/>
    <property type="evidence" value="ECO:0007669"/>
    <property type="project" value="UniProtKB-KW"/>
</dbReference>
<dbReference type="InterPro" id="IPR035979">
    <property type="entry name" value="RBD_domain_sf"/>
</dbReference>
<evidence type="ECO:0000313" key="16">
    <source>
        <dbReference type="EMBL" id="PFH36669.1"/>
    </source>
</evidence>
<feature type="region of interest" description="Disordered" evidence="13">
    <location>
        <begin position="1"/>
        <end position="67"/>
    </location>
</feature>
<evidence type="ECO:0000259" key="14">
    <source>
        <dbReference type="PROSITE" id="PS50102"/>
    </source>
</evidence>
<dbReference type="OrthoDB" id="329403at2759"/>
<dbReference type="GO" id="GO:0071006">
    <property type="term" value="C:U2-type catalytic step 1 spliceosome"/>
    <property type="evidence" value="ECO:0007669"/>
    <property type="project" value="TreeGrafter"/>
</dbReference>
<name>A0A2A9MFH5_BESBE</name>
<dbReference type="KEGG" id="bbes:BESB_048610"/>
<evidence type="ECO:0000256" key="3">
    <source>
        <dbReference type="ARBA" id="ARBA00022664"/>
    </source>
</evidence>
<dbReference type="SUPFAM" id="SSF54928">
    <property type="entry name" value="RNA-binding domain, RBD"/>
    <property type="match status" value="1"/>
</dbReference>
<dbReference type="STRING" id="94643.A0A2A9MFH5"/>
<keyword evidence="3" id="KW-0507">mRNA processing</keyword>
<evidence type="ECO:0000256" key="7">
    <source>
        <dbReference type="ARBA" id="ARBA00022833"/>
    </source>
</evidence>
<dbReference type="Pfam" id="PF16131">
    <property type="entry name" value="Torus"/>
    <property type="match status" value="1"/>
</dbReference>
<feature type="zinc finger region" description="C3H1-type" evidence="12">
    <location>
        <begin position="218"/>
        <end position="240"/>
    </location>
</feature>
<organism evidence="16 17">
    <name type="scientific">Besnoitia besnoiti</name>
    <name type="common">Apicomplexan protozoan</name>
    <dbReference type="NCBI Taxonomy" id="94643"/>
    <lineage>
        <taxon>Eukaryota</taxon>
        <taxon>Sar</taxon>
        <taxon>Alveolata</taxon>
        <taxon>Apicomplexa</taxon>
        <taxon>Conoidasida</taxon>
        <taxon>Coccidia</taxon>
        <taxon>Eucoccidiorida</taxon>
        <taxon>Eimeriorina</taxon>
        <taxon>Sarcocystidae</taxon>
        <taxon>Besnoitia</taxon>
    </lineage>
</organism>